<dbReference type="RefSeq" id="WP_253766457.1">
    <property type="nucleotide sequence ID" value="NZ_BAAAVE010000016.1"/>
</dbReference>
<name>A0ABT1JU63_9ACTN</name>
<protein>
    <submittedName>
        <fullName evidence="1">Uncharacterized protein</fullName>
    </submittedName>
</protein>
<keyword evidence="2" id="KW-1185">Reference proteome</keyword>
<reference evidence="1 2" key="1">
    <citation type="submission" date="2022-06" db="EMBL/GenBank/DDBJ databases">
        <title>Sequencing the genomes of 1000 actinobacteria strains.</title>
        <authorList>
            <person name="Klenk H.-P."/>
        </authorList>
    </citation>
    <scope>NUCLEOTIDE SEQUENCE [LARGE SCALE GENOMIC DNA]</scope>
    <source>
        <strain evidence="1 2">DSM 44170</strain>
    </source>
</reference>
<proteinExistence type="predicted"/>
<evidence type="ECO:0000313" key="2">
    <source>
        <dbReference type="Proteomes" id="UP001320766"/>
    </source>
</evidence>
<sequence length="115" mass="12982">MTNRHPYPHTDLQEVISRHHIARRLITTFARSASALDDIWQHVTAALDDAPALVTEVIRLRAELVTIRRHRANLIAASRATLAAHHDGERDPLFYLRDELDAQHLADSAHSGDAR</sequence>
<dbReference type="EMBL" id="JAMZEC010000001">
    <property type="protein sequence ID" value="MCP2345130.1"/>
    <property type="molecule type" value="Genomic_DNA"/>
</dbReference>
<comment type="caution">
    <text evidence="1">The sequence shown here is derived from an EMBL/GenBank/DDBJ whole genome shotgun (WGS) entry which is preliminary data.</text>
</comment>
<evidence type="ECO:0000313" key="1">
    <source>
        <dbReference type="EMBL" id="MCP2345130.1"/>
    </source>
</evidence>
<organism evidence="1 2">
    <name type="scientific">Nonomuraea roseoviolacea subsp. carminata</name>
    <dbReference type="NCBI Taxonomy" id="160689"/>
    <lineage>
        <taxon>Bacteria</taxon>
        <taxon>Bacillati</taxon>
        <taxon>Actinomycetota</taxon>
        <taxon>Actinomycetes</taxon>
        <taxon>Streptosporangiales</taxon>
        <taxon>Streptosporangiaceae</taxon>
        <taxon>Nonomuraea</taxon>
    </lineage>
</organism>
<gene>
    <name evidence="1" type="ORF">HD595_001252</name>
</gene>
<dbReference type="Proteomes" id="UP001320766">
    <property type="component" value="Unassembled WGS sequence"/>
</dbReference>
<accession>A0ABT1JU63</accession>